<feature type="domain" description="Helix-turn-helix" evidence="1">
    <location>
        <begin position="83"/>
        <end position="130"/>
    </location>
</feature>
<organism evidence="2 3">
    <name type="scientific">Photobacterium piscicola</name>
    <dbReference type="NCBI Taxonomy" id="1378299"/>
    <lineage>
        <taxon>Bacteria</taxon>
        <taxon>Pseudomonadati</taxon>
        <taxon>Pseudomonadota</taxon>
        <taxon>Gammaproteobacteria</taxon>
        <taxon>Vibrionales</taxon>
        <taxon>Vibrionaceae</taxon>
        <taxon>Photobacterium</taxon>
    </lineage>
</organism>
<dbReference type="EMBL" id="FUZI01000014">
    <property type="protein sequence ID" value="SKC34236.1"/>
    <property type="molecule type" value="Genomic_DNA"/>
</dbReference>
<dbReference type="Proteomes" id="UP000189966">
    <property type="component" value="Unassembled WGS sequence"/>
</dbReference>
<accession>A0A1T5I5K0</accession>
<evidence type="ECO:0000313" key="3">
    <source>
        <dbReference type="Proteomes" id="UP000189966"/>
    </source>
</evidence>
<dbReference type="GO" id="GO:0003677">
    <property type="term" value="F:DNA binding"/>
    <property type="evidence" value="ECO:0007669"/>
    <property type="project" value="InterPro"/>
</dbReference>
<protein>
    <submittedName>
        <fullName evidence="2">Helix-turn-helix domain protein</fullName>
    </submittedName>
</protein>
<sequence>MSTKAIQNRLPNAEEMAIAQLGSRELAAVLAIKGDSQNIQITTPEGDTKRIEIPVSALKMMIEILTVLSDGNTVSITPIHAQLTTQEAADILNMSRPTLIKILDQNEIPYTRTGNRRKVAFVDIQKYKEELYNKRMEALDELASLDYELGL</sequence>
<reference evidence="2 3" key="1">
    <citation type="submission" date="2017-02" db="EMBL/GenBank/DDBJ databases">
        <authorList>
            <person name="Peterson S.W."/>
        </authorList>
    </citation>
    <scope>NUCLEOTIDE SEQUENCE [LARGE SCALE GENOMIC DNA]</scope>
    <source>
        <strain evidence="3">type strain: NCCB 100098</strain>
    </source>
</reference>
<dbReference type="Pfam" id="PF12728">
    <property type="entry name" value="HTH_17"/>
    <property type="match status" value="1"/>
</dbReference>
<dbReference type="OrthoDB" id="26212at2"/>
<dbReference type="InterPro" id="IPR041657">
    <property type="entry name" value="HTH_17"/>
</dbReference>
<dbReference type="RefSeq" id="WP_080159126.1">
    <property type="nucleotide sequence ID" value="NZ_FUZI01000014.1"/>
</dbReference>
<dbReference type="NCBIfam" id="TIGR01764">
    <property type="entry name" value="excise"/>
    <property type="match status" value="1"/>
</dbReference>
<dbReference type="AlphaFoldDB" id="A0A1T5I5K0"/>
<evidence type="ECO:0000313" key="2">
    <source>
        <dbReference type="EMBL" id="SKC34236.1"/>
    </source>
</evidence>
<evidence type="ECO:0000259" key="1">
    <source>
        <dbReference type="Pfam" id="PF12728"/>
    </source>
</evidence>
<name>A0A1T5I5K0_9GAMM</name>
<proteinExistence type="predicted"/>
<gene>
    <name evidence="2" type="ORF">CZ809_03848</name>
</gene>
<dbReference type="InterPro" id="IPR010093">
    <property type="entry name" value="SinI_DNA-bd"/>
</dbReference>